<dbReference type="AlphaFoldDB" id="A0A919XQJ3"/>
<proteinExistence type="predicted"/>
<accession>A0A919XQJ3</accession>
<keyword evidence="2" id="KW-1185">Reference proteome</keyword>
<comment type="caution">
    <text evidence="1">The sequence shown here is derived from an EMBL/GenBank/DDBJ whole genome shotgun (WGS) entry which is preliminary data.</text>
</comment>
<organism evidence="1 2">
    <name type="scientific">Paenibacillus antibioticophila</name>
    <dbReference type="NCBI Taxonomy" id="1274374"/>
    <lineage>
        <taxon>Bacteria</taxon>
        <taxon>Bacillati</taxon>
        <taxon>Bacillota</taxon>
        <taxon>Bacilli</taxon>
        <taxon>Bacillales</taxon>
        <taxon>Paenibacillaceae</taxon>
        <taxon>Paenibacillus</taxon>
    </lineage>
</organism>
<evidence type="ECO:0000313" key="2">
    <source>
        <dbReference type="Proteomes" id="UP000681162"/>
    </source>
</evidence>
<gene>
    <name evidence="1" type="ORF">J41TS12_20350</name>
</gene>
<reference evidence="1 2" key="1">
    <citation type="submission" date="2021-03" db="EMBL/GenBank/DDBJ databases">
        <title>Antimicrobial resistance genes in bacteria isolated from Japanese honey, and their potential for conferring macrolide and lincosamide resistance in the American foulbrood pathogen Paenibacillus larvae.</title>
        <authorList>
            <person name="Okamoto M."/>
            <person name="Kumagai M."/>
            <person name="Kanamori H."/>
            <person name="Takamatsu D."/>
        </authorList>
    </citation>
    <scope>NUCLEOTIDE SEQUENCE [LARGE SCALE GENOMIC DNA]</scope>
    <source>
        <strain evidence="1 2">J41TS12</strain>
    </source>
</reference>
<sequence>MRVIPLGMYDRIGVREAYFIRGTHPEPICQMNGVLDTYRARHISSDSSGFCYYKCIRHGKAGLKETA</sequence>
<evidence type="ECO:0000313" key="1">
    <source>
        <dbReference type="EMBL" id="GIO37174.1"/>
    </source>
</evidence>
<dbReference type="EMBL" id="BORR01000006">
    <property type="protein sequence ID" value="GIO37174.1"/>
    <property type="molecule type" value="Genomic_DNA"/>
</dbReference>
<protein>
    <submittedName>
        <fullName evidence="1">Uncharacterized protein</fullName>
    </submittedName>
</protein>
<name>A0A919XQJ3_9BACL</name>
<dbReference type="Proteomes" id="UP000681162">
    <property type="component" value="Unassembled WGS sequence"/>
</dbReference>